<gene>
    <name evidence="2" type="ORF">CJOHNSTONI_LOCUS6926</name>
</gene>
<reference evidence="2" key="1">
    <citation type="submission" date="2021-09" db="EMBL/GenBank/DDBJ databases">
        <authorList>
            <consortium name="Pathogen Informatics"/>
        </authorList>
    </citation>
    <scope>NUCLEOTIDE SEQUENCE</scope>
</reference>
<proteinExistence type="predicted"/>
<sequence>MQGRFVLILFLSIFINIYPTKAKATSATRSRDNHKPAPTAEISDEIVTVLDDAVRLADAEPELHYDSLIPTSDSKSKHELEHSADGIGRMRRSCGGGCGGGCGCGCGCGCGGGCSCCQKSCCSTTTTCTTCTTTCCKTCCQQCCQSCCGCGSCGCGCGCGGGSGGGEGCGGRKKREIMELLGGGNLIRGKRSPKSRRKYTTDGAPIKKTIKV</sequence>
<keyword evidence="3" id="KW-1185">Reference proteome</keyword>
<accession>A0A8J2M8Q7</accession>
<dbReference type="PANTHER" id="PTHR31369">
    <property type="entry name" value="PROTEIN CBG02325-RELATED"/>
    <property type="match status" value="1"/>
</dbReference>
<dbReference type="EMBL" id="CAKAEH010001514">
    <property type="protein sequence ID" value="CAG9537067.1"/>
    <property type="molecule type" value="Genomic_DNA"/>
</dbReference>
<protein>
    <submittedName>
        <fullName evidence="2">Uncharacterized protein</fullName>
    </submittedName>
</protein>
<evidence type="ECO:0000313" key="2">
    <source>
        <dbReference type="EMBL" id="CAG9537067.1"/>
    </source>
</evidence>
<dbReference type="PANTHER" id="PTHR31369:SF2">
    <property type="entry name" value="INTRINSICALLY DISORDERED PROTEIN, CLASS B"/>
    <property type="match status" value="1"/>
</dbReference>
<feature type="signal peptide" evidence="1">
    <location>
        <begin position="1"/>
        <end position="22"/>
    </location>
</feature>
<evidence type="ECO:0000313" key="3">
    <source>
        <dbReference type="Proteomes" id="UP000746747"/>
    </source>
</evidence>
<evidence type="ECO:0000256" key="1">
    <source>
        <dbReference type="SAM" id="SignalP"/>
    </source>
</evidence>
<feature type="chain" id="PRO_5035230392" evidence="1">
    <location>
        <begin position="23"/>
        <end position="212"/>
    </location>
</feature>
<dbReference type="AlphaFoldDB" id="A0A8J2M8Q7"/>
<dbReference type="OrthoDB" id="5869436at2759"/>
<dbReference type="Proteomes" id="UP000746747">
    <property type="component" value="Unassembled WGS sequence"/>
</dbReference>
<name>A0A8J2M8Q7_9BILA</name>
<organism evidence="2 3">
    <name type="scientific">Cercopithifilaria johnstoni</name>
    <dbReference type="NCBI Taxonomy" id="2874296"/>
    <lineage>
        <taxon>Eukaryota</taxon>
        <taxon>Metazoa</taxon>
        <taxon>Ecdysozoa</taxon>
        <taxon>Nematoda</taxon>
        <taxon>Chromadorea</taxon>
        <taxon>Rhabditida</taxon>
        <taxon>Spirurina</taxon>
        <taxon>Spiruromorpha</taxon>
        <taxon>Filarioidea</taxon>
        <taxon>Onchocercidae</taxon>
        <taxon>Cercopithifilaria</taxon>
    </lineage>
</organism>
<comment type="caution">
    <text evidence="2">The sequence shown here is derived from an EMBL/GenBank/DDBJ whole genome shotgun (WGS) entry which is preliminary data.</text>
</comment>
<keyword evidence="1" id="KW-0732">Signal</keyword>